<dbReference type="Gene3D" id="3.40.50.300">
    <property type="entry name" value="P-loop containing nucleotide triphosphate hydrolases"/>
    <property type="match status" value="1"/>
</dbReference>
<reference evidence="6 7" key="1">
    <citation type="submission" date="2015-11" db="EMBL/GenBank/DDBJ databases">
        <title>Genomic analysis of 38 Legionella species identifies large and diverse effector repertoires.</title>
        <authorList>
            <person name="Burstein D."/>
            <person name="Amaro F."/>
            <person name="Zusman T."/>
            <person name="Lifshitz Z."/>
            <person name="Cohen O."/>
            <person name="Gilbert J.A."/>
            <person name="Pupko T."/>
            <person name="Shuman H.A."/>
            <person name="Segal G."/>
        </authorList>
    </citation>
    <scope>NUCLEOTIDE SEQUENCE [LARGE SCALE GENOMIC DNA]</scope>
    <source>
        <strain evidence="6 7">IMVS3376</strain>
    </source>
</reference>
<dbReference type="GO" id="GO:0043139">
    <property type="term" value="F:5'-3' DNA helicase activity"/>
    <property type="evidence" value="ECO:0007669"/>
    <property type="project" value="TreeGrafter"/>
</dbReference>
<evidence type="ECO:0000256" key="1">
    <source>
        <dbReference type="ARBA" id="ARBA00022741"/>
    </source>
</evidence>
<dbReference type="PANTHER" id="PTHR43788:SF8">
    <property type="entry name" value="DNA-BINDING PROTEIN SMUBP-2"/>
    <property type="match status" value="1"/>
</dbReference>
<dbReference type="InterPro" id="IPR050534">
    <property type="entry name" value="Coronavir_polyprotein_1ab"/>
</dbReference>
<protein>
    <submittedName>
        <fullName evidence="6">Putative RNA helicase</fullName>
    </submittedName>
</protein>
<comment type="caution">
    <text evidence="6">The sequence shown here is derived from an EMBL/GenBank/DDBJ whole genome shotgun (WGS) entry which is preliminary data.</text>
</comment>
<keyword evidence="1" id="KW-0547">Nucleotide-binding</keyword>
<dbReference type="GO" id="GO:0016787">
    <property type="term" value="F:hydrolase activity"/>
    <property type="evidence" value="ECO:0007669"/>
    <property type="project" value="UniProtKB-KW"/>
</dbReference>
<gene>
    <name evidence="6" type="ORF">Lste_0067</name>
</gene>
<evidence type="ECO:0000313" key="6">
    <source>
        <dbReference type="EMBL" id="KTD71782.1"/>
    </source>
</evidence>
<keyword evidence="3 6" id="KW-0347">Helicase</keyword>
<dbReference type="Proteomes" id="UP000054926">
    <property type="component" value="Unassembled WGS sequence"/>
</dbReference>
<feature type="domain" description="DNA2/NAM7 helicase-like C-terminal" evidence="5">
    <location>
        <begin position="2"/>
        <end position="54"/>
    </location>
</feature>
<dbReference type="EMBL" id="LNYY01000001">
    <property type="protein sequence ID" value="KTD71782.1"/>
    <property type="molecule type" value="Genomic_DNA"/>
</dbReference>
<keyword evidence="2" id="KW-0378">Hydrolase</keyword>
<proteinExistence type="predicted"/>
<dbReference type="PATRIC" id="fig|947033.5.peg.77"/>
<evidence type="ECO:0000256" key="2">
    <source>
        <dbReference type="ARBA" id="ARBA00022801"/>
    </source>
</evidence>
<dbReference type="SUPFAM" id="SSF52540">
    <property type="entry name" value="P-loop containing nucleoside triphosphate hydrolases"/>
    <property type="match status" value="1"/>
</dbReference>
<dbReference type="InterPro" id="IPR027417">
    <property type="entry name" value="P-loop_NTPase"/>
</dbReference>
<dbReference type="STRING" id="947033.Lste_0067"/>
<dbReference type="AlphaFoldDB" id="A0A0W0ZSC4"/>
<sequence>MGSVDKFQGQEAPIVFLSMCASQGNESPSGVDFLFDKNRINVAVTRAQCMAIIIYSPLLFDTCANNLDQMEKISLFCQLTKGA</sequence>
<name>A0A0W0ZSC4_9GAMM</name>
<organism evidence="6 7">
    <name type="scientific">Legionella steelei</name>
    <dbReference type="NCBI Taxonomy" id="947033"/>
    <lineage>
        <taxon>Bacteria</taxon>
        <taxon>Pseudomonadati</taxon>
        <taxon>Pseudomonadota</taxon>
        <taxon>Gammaproteobacteria</taxon>
        <taxon>Legionellales</taxon>
        <taxon>Legionellaceae</taxon>
        <taxon>Legionella</taxon>
    </lineage>
</organism>
<dbReference type="Pfam" id="PF13087">
    <property type="entry name" value="AAA_12"/>
    <property type="match status" value="1"/>
</dbReference>
<dbReference type="RefSeq" id="WP_058509086.1">
    <property type="nucleotide sequence ID" value="NZ_LNYY01000001.1"/>
</dbReference>
<keyword evidence="4" id="KW-0067">ATP-binding</keyword>
<dbReference type="GO" id="GO:0005524">
    <property type="term" value="F:ATP binding"/>
    <property type="evidence" value="ECO:0007669"/>
    <property type="project" value="UniProtKB-KW"/>
</dbReference>
<evidence type="ECO:0000256" key="4">
    <source>
        <dbReference type="ARBA" id="ARBA00022840"/>
    </source>
</evidence>
<dbReference type="PANTHER" id="PTHR43788">
    <property type="entry name" value="DNA2/NAM7 HELICASE FAMILY MEMBER"/>
    <property type="match status" value="1"/>
</dbReference>
<accession>A0A0W0ZSC4</accession>
<evidence type="ECO:0000259" key="5">
    <source>
        <dbReference type="Pfam" id="PF13087"/>
    </source>
</evidence>
<evidence type="ECO:0000256" key="3">
    <source>
        <dbReference type="ARBA" id="ARBA00022806"/>
    </source>
</evidence>
<keyword evidence="7" id="KW-1185">Reference proteome</keyword>
<dbReference type="InterPro" id="IPR041679">
    <property type="entry name" value="DNA2/NAM7-like_C"/>
</dbReference>
<evidence type="ECO:0000313" key="7">
    <source>
        <dbReference type="Proteomes" id="UP000054926"/>
    </source>
</evidence>